<feature type="region of interest" description="Disordered" evidence="1">
    <location>
        <begin position="131"/>
        <end position="215"/>
    </location>
</feature>
<comment type="caution">
    <text evidence="2">The sequence shown here is derived from an EMBL/GenBank/DDBJ whole genome shotgun (WGS) entry which is preliminary data.</text>
</comment>
<feature type="compositionally biased region" description="Polar residues" evidence="1">
    <location>
        <begin position="206"/>
        <end position="215"/>
    </location>
</feature>
<proteinExistence type="predicted"/>
<accession>A0A9P5TS23</accession>
<name>A0A9P5TS23_GYMJU</name>
<gene>
    <name evidence="2" type="ORF">CPB84DRAFT_367705</name>
</gene>
<keyword evidence="3" id="KW-1185">Reference proteome</keyword>
<dbReference type="Proteomes" id="UP000724874">
    <property type="component" value="Unassembled WGS sequence"/>
</dbReference>
<evidence type="ECO:0000256" key="1">
    <source>
        <dbReference type="SAM" id="MobiDB-lite"/>
    </source>
</evidence>
<dbReference type="EMBL" id="JADNYJ010000017">
    <property type="protein sequence ID" value="KAF8906831.1"/>
    <property type="molecule type" value="Genomic_DNA"/>
</dbReference>
<evidence type="ECO:0000313" key="3">
    <source>
        <dbReference type="Proteomes" id="UP000724874"/>
    </source>
</evidence>
<protein>
    <submittedName>
        <fullName evidence="2">Uncharacterized protein</fullName>
    </submittedName>
</protein>
<dbReference type="AlphaFoldDB" id="A0A9P5TS23"/>
<feature type="compositionally biased region" description="Basic and acidic residues" evidence="1">
    <location>
        <begin position="152"/>
        <end position="173"/>
    </location>
</feature>
<feature type="region of interest" description="Disordered" evidence="1">
    <location>
        <begin position="64"/>
        <end position="112"/>
    </location>
</feature>
<reference evidence="2" key="1">
    <citation type="submission" date="2020-11" db="EMBL/GenBank/DDBJ databases">
        <authorList>
            <consortium name="DOE Joint Genome Institute"/>
            <person name="Ahrendt S."/>
            <person name="Riley R."/>
            <person name="Andreopoulos W."/>
            <person name="LaButti K."/>
            <person name="Pangilinan J."/>
            <person name="Ruiz-duenas F.J."/>
            <person name="Barrasa J.M."/>
            <person name="Sanchez-Garcia M."/>
            <person name="Camarero S."/>
            <person name="Miyauchi S."/>
            <person name="Serrano A."/>
            <person name="Linde D."/>
            <person name="Babiker R."/>
            <person name="Drula E."/>
            <person name="Ayuso-Fernandez I."/>
            <person name="Pacheco R."/>
            <person name="Padilla G."/>
            <person name="Ferreira P."/>
            <person name="Barriuso J."/>
            <person name="Kellner H."/>
            <person name="Castanera R."/>
            <person name="Alfaro M."/>
            <person name="Ramirez L."/>
            <person name="Pisabarro A.G."/>
            <person name="Kuo A."/>
            <person name="Tritt A."/>
            <person name="Lipzen A."/>
            <person name="He G."/>
            <person name="Yan M."/>
            <person name="Ng V."/>
            <person name="Cullen D."/>
            <person name="Martin F."/>
            <person name="Rosso M.-N."/>
            <person name="Henrissat B."/>
            <person name="Hibbett D."/>
            <person name="Martinez A.T."/>
            <person name="Grigoriev I.V."/>
        </authorList>
    </citation>
    <scope>NUCLEOTIDE SEQUENCE</scope>
    <source>
        <strain evidence="2">AH 44721</strain>
    </source>
</reference>
<feature type="region of interest" description="Disordered" evidence="1">
    <location>
        <begin position="1"/>
        <end position="26"/>
    </location>
</feature>
<dbReference type="OrthoDB" id="3070095at2759"/>
<feature type="compositionally biased region" description="Low complexity" evidence="1">
    <location>
        <begin position="16"/>
        <end position="25"/>
    </location>
</feature>
<sequence>MQRGRSASAPHRHTADASPAAAPTTRLQTSTIVLDDRHIPGSASCLCPSCHLRTRYFPRRRDGRIVLPSPTATPTATRRFGDSPQASRGVRDTRQPYPGGSHLRGREGDQGHISGEAEDWILPPLLKDFDLPNFSPTTPPSRVPVSEVQPSRSDHLRASRKKPYDISSRRPDPWPRTINSEVERIRPAGRSTSTSFPSRERHTQHSETLSSESSAPYKTIVEEPFPLPLRTPAGVGHWDLEFSGASSTTLQRQRPQIILMGDELGTHLELRVRSRLPLSS</sequence>
<evidence type="ECO:0000313" key="2">
    <source>
        <dbReference type="EMBL" id="KAF8906831.1"/>
    </source>
</evidence>
<organism evidence="2 3">
    <name type="scientific">Gymnopilus junonius</name>
    <name type="common">Spectacular rustgill mushroom</name>
    <name type="synonym">Gymnopilus spectabilis subsp. junonius</name>
    <dbReference type="NCBI Taxonomy" id="109634"/>
    <lineage>
        <taxon>Eukaryota</taxon>
        <taxon>Fungi</taxon>
        <taxon>Dikarya</taxon>
        <taxon>Basidiomycota</taxon>
        <taxon>Agaricomycotina</taxon>
        <taxon>Agaricomycetes</taxon>
        <taxon>Agaricomycetidae</taxon>
        <taxon>Agaricales</taxon>
        <taxon>Agaricineae</taxon>
        <taxon>Hymenogastraceae</taxon>
        <taxon>Gymnopilus</taxon>
    </lineage>
</organism>